<sequence>MQQESYVEIVPPPPFILLINDTLAYIQLVVSPALYALLVWMVYYKSPPAMGAYKWYTIWNATYLMVSEVLYAFAHPEPLFPYPVAIAGGFAKFVPVGQTFANIYTDVAIFFIMSSFYSTMVLFLFRYLQTTDSDFMRFFTNPKFAILCNAAALTFATAMIIVPLHFQWTTREEKLSLAGDMNLIDPSLRQRLLTLPLIGVKREPLLLVAGYSAAILSSFVGVVVVGSILGIYHFLRQNKKSFSKRTYALYRSLINVLVIDMLFCGLLVLFPLILSLAVFLFQLKISSLVALITLTTASWYPLCTHVVMISCVTPYRRALVGIFRKVLQQKQESRLFYTKTHIHSQGNLTSVVASENGRNV</sequence>
<accession>A0AAD4MX89</accession>
<dbReference type="PANTHER" id="PTHR45830:SF15">
    <property type="entry name" value="SERPENTINE RECEPTOR, CLASS I"/>
    <property type="match status" value="1"/>
</dbReference>
<evidence type="ECO:0000256" key="1">
    <source>
        <dbReference type="SAM" id="Phobius"/>
    </source>
</evidence>
<feature type="transmembrane region" description="Helical" evidence="1">
    <location>
        <begin position="205"/>
        <end position="232"/>
    </location>
</feature>
<dbReference type="Pfam" id="PF10318">
    <property type="entry name" value="7TM_GPCR_Srh"/>
    <property type="match status" value="1"/>
</dbReference>
<gene>
    <name evidence="2" type="ORF">DdX_10853</name>
</gene>
<keyword evidence="1" id="KW-0812">Transmembrane</keyword>
<feature type="transmembrane region" description="Helical" evidence="1">
    <location>
        <begin position="23"/>
        <end position="43"/>
    </location>
</feature>
<feature type="transmembrane region" description="Helical" evidence="1">
    <location>
        <begin position="287"/>
        <end position="315"/>
    </location>
</feature>
<evidence type="ECO:0000313" key="3">
    <source>
        <dbReference type="Proteomes" id="UP001201812"/>
    </source>
</evidence>
<protein>
    <submittedName>
        <fullName evidence="2">Serpentine type 7TM GPCR chemoreceptor srh domain-containing protein</fullName>
    </submittedName>
</protein>
<dbReference type="PANTHER" id="PTHR45830">
    <property type="entry name" value="SERPENTINE RECEPTOR, CLASS I"/>
    <property type="match status" value="1"/>
</dbReference>
<keyword evidence="1" id="KW-1133">Transmembrane helix</keyword>
<organism evidence="2 3">
    <name type="scientific">Ditylenchus destructor</name>
    <dbReference type="NCBI Taxonomy" id="166010"/>
    <lineage>
        <taxon>Eukaryota</taxon>
        <taxon>Metazoa</taxon>
        <taxon>Ecdysozoa</taxon>
        <taxon>Nematoda</taxon>
        <taxon>Chromadorea</taxon>
        <taxon>Rhabditida</taxon>
        <taxon>Tylenchina</taxon>
        <taxon>Tylenchomorpha</taxon>
        <taxon>Sphaerularioidea</taxon>
        <taxon>Anguinidae</taxon>
        <taxon>Anguininae</taxon>
        <taxon>Ditylenchus</taxon>
    </lineage>
</organism>
<feature type="transmembrane region" description="Helical" evidence="1">
    <location>
        <begin position="55"/>
        <end position="74"/>
    </location>
</feature>
<name>A0AAD4MX89_9BILA</name>
<dbReference type="InterPro" id="IPR019422">
    <property type="entry name" value="7TM_GPCR_serpentine_rcpt_Srh"/>
</dbReference>
<keyword evidence="3" id="KW-1185">Reference proteome</keyword>
<dbReference type="AlphaFoldDB" id="A0AAD4MX89"/>
<dbReference type="EMBL" id="JAKKPZ010000027">
    <property type="protein sequence ID" value="KAI1710178.1"/>
    <property type="molecule type" value="Genomic_DNA"/>
</dbReference>
<keyword evidence="1" id="KW-0472">Membrane</keyword>
<dbReference type="Proteomes" id="UP001201812">
    <property type="component" value="Unassembled WGS sequence"/>
</dbReference>
<dbReference type="SUPFAM" id="SSF81321">
    <property type="entry name" value="Family A G protein-coupled receptor-like"/>
    <property type="match status" value="1"/>
</dbReference>
<feature type="transmembrane region" description="Helical" evidence="1">
    <location>
        <begin position="146"/>
        <end position="166"/>
    </location>
</feature>
<comment type="caution">
    <text evidence="2">The sequence shown here is derived from an EMBL/GenBank/DDBJ whole genome shotgun (WGS) entry which is preliminary data.</text>
</comment>
<evidence type="ECO:0000313" key="2">
    <source>
        <dbReference type="EMBL" id="KAI1710178.1"/>
    </source>
</evidence>
<feature type="transmembrane region" description="Helical" evidence="1">
    <location>
        <begin position="103"/>
        <end position="125"/>
    </location>
</feature>
<reference evidence="2" key="1">
    <citation type="submission" date="2022-01" db="EMBL/GenBank/DDBJ databases">
        <title>Genome Sequence Resource for Two Populations of Ditylenchus destructor, the Migratory Endoparasitic Phytonematode.</title>
        <authorList>
            <person name="Zhang H."/>
            <person name="Lin R."/>
            <person name="Xie B."/>
        </authorList>
    </citation>
    <scope>NUCLEOTIDE SEQUENCE</scope>
    <source>
        <strain evidence="2">BazhouSP</strain>
    </source>
</reference>
<feature type="transmembrane region" description="Helical" evidence="1">
    <location>
        <begin position="253"/>
        <end position="281"/>
    </location>
</feature>
<proteinExistence type="predicted"/>